<dbReference type="Pfam" id="PF01652">
    <property type="entry name" value="IF4E"/>
    <property type="match status" value="1"/>
</dbReference>
<keyword evidence="5 6" id="KW-0648">Protein biosynthesis</keyword>
<evidence type="ECO:0000313" key="10">
    <source>
        <dbReference type="Proteomes" id="UP000187283"/>
    </source>
</evidence>
<evidence type="ECO:0000256" key="2">
    <source>
        <dbReference type="ARBA" id="ARBA00022540"/>
    </source>
</evidence>
<evidence type="ECO:0000313" key="7">
    <source>
        <dbReference type="EMBL" id="OMJ13333.1"/>
    </source>
</evidence>
<comment type="caution">
    <text evidence="7">The sequence shown here is derived from an EMBL/GenBank/DDBJ whole genome shotgun (WGS) entry which is preliminary data.</text>
</comment>
<dbReference type="InterPro" id="IPR001040">
    <property type="entry name" value="TIF_eIF_4E"/>
</dbReference>
<comment type="similarity">
    <text evidence="1 6">Belongs to the eukaryotic initiation factor 4E family.</text>
</comment>
<dbReference type="STRING" id="133412.A0A1R1XFG1"/>
<proteinExistence type="inferred from homology"/>
<dbReference type="Proteomes" id="UP000187283">
    <property type="component" value="Unassembled WGS sequence"/>
</dbReference>
<accession>A0A1R1XFG1</accession>
<evidence type="ECO:0000256" key="1">
    <source>
        <dbReference type="ARBA" id="ARBA00009860"/>
    </source>
</evidence>
<reference evidence="7 10" key="1">
    <citation type="submission" date="2017-01" db="EMBL/GenBank/DDBJ databases">
        <authorList>
            <person name="Mah S.A."/>
            <person name="Swanson W.J."/>
            <person name="Moy G.W."/>
            <person name="Vacquier V.D."/>
        </authorList>
    </citation>
    <scope>NUCLEOTIDE SEQUENCE [LARGE SCALE GENOMIC DNA]</scope>
    <source>
        <strain evidence="7 10">GSMNP</strain>
    </source>
</reference>
<dbReference type="GO" id="GO:0000340">
    <property type="term" value="F:RNA 7-methylguanosine cap binding"/>
    <property type="evidence" value="ECO:0007669"/>
    <property type="project" value="TreeGrafter"/>
</dbReference>
<dbReference type="PANTHER" id="PTHR11960:SF8">
    <property type="entry name" value="EUKARYOTIC TRANSLATION INITIATION FACTOR 4E1-RELATED"/>
    <property type="match status" value="1"/>
</dbReference>
<dbReference type="AlphaFoldDB" id="A0A1R1XFG1"/>
<protein>
    <submittedName>
        <fullName evidence="7">Eukaryotic translation initiation factor 4E</fullName>
    </submittedName>
</protein>
<gene>
    <name evidence="9" type="ORF">AYI70_g6145</name>
    <name evidence="8" type="ORF">AYI70_g8468</name>
    <name evidence="7" type="ORF">AYI70_g8566</name>
</gene>
<evidence type="ECO:0000256" key="4">
    <source>
        <dbReference type="ARBA" id="ARBA00022884"/>
    </source>
</evidence>
<dbReference type="EMBL" id="LSSN01003471">
    <property type="protein sequence ID" value="OMJ13476.1"/>
    <property type="molecule type" value="Genomic_DNA"/>
</dbReference>
<evidence type="ECO:0000256" key="5">
    <source>
        <dbReference type="ARBA" id="ARBA00022917"/>
    </source>
</evidence>
<dbReference type="GO" id="GO:0016281">
    <property type="term" value="C:eukaryotic translation initiation factor 4F complex"/>
    <property type="evidence" value="ECO:0007669"/>
    <property type="project" value="TreeGrafter"/>
</dbReference>
<name>A0A1R1XFG1_9FUNG</name>
<dbReference type="SUPFAM" id="SSF55418">
    <property type="entry name" value="eIF4e-like"/>
    <property type="match status" value="1"/>
</dbReference>
<dbReference type="GO" id="GO:0003743">
    <property type="term" value="F:translation initiation factor activity"/>
    <property type="evidence" value="ECO:0007669"/>
    <property type="project" value="UniProtKB-KW"/>
</dbReference>
<dbReference type="EMBL" id="LSSN01003535">
    <property type="protein sequence ID" value="OMJ13333.1"/>
    <property type="molecule type" value="Genomic_DNA"/>
</dbReference>
<sequence>MAEISKLETVFTNQTDFNAVHPLQKEWTLWYDNPGKKINQSTWTQNLKNIITVKTVEDFWGVMNNIYPANEIPLGANYHMFKAGIKPMWEDPANAKGGKWSVTFNRVQGDRINDIWINSILGIIGENYPSPDEICGIVFSNRKVCFRIGLWLKSYTDPAAVEAIGHKFKALLGDNIDKVDFQVHHSDNGQTLNLTL</sequence>
<dbReference type="GO" id="GO:0006417">
    <property type="term" value="P:regulation of translation"/>
    <property type="evidence" value="ECO:0007669"/>
    <property type="project" value="UniProtKB-KW"/>
</dbReference>
<keyword evidence="2 6" id="KW-0396">Initiation factor</keyword>
<dbReference type="InterPro" id="IPR023398">
    <property type="entry name" value="TIF_eIF4e-like"/>
</dbReference>
<dbReference type="OrthoDB" id="590761at2759"/>
<keyword evidence="4 6" id="KW-0694">RNA-binding</keyword>
<dbReference type="PANTHER" id="PTHR11960">
    <property type="entry name" value="EUKARYOTIC TRANSLATION INITIATION FACTOR 4E RELATED"/>
    <property type="match status" value="1"/>
</dbReference>
<dbReference type="Gene3D" id="3.30.760.10">
    <property type="entry name" value="RNA Cap, Translation Initiation Factor Eif4e"/>
    <property type="match status" value="1"/>
</dbReference>
<keyword evidence="3" id="KW-0810">Translation regulation</keyword>
<evidence type="ECO:0000256" key="6">
    <source>
        <dbReference type="RuleBase" id="RU004374"/>
    </source>
</evidence>
<keyword evidence="10" id="KW-1185">Reference proteome</keyword>
<evidence type="ECO:0000256" key="3">
    <source>
        <dbReference type="ARBA" id="ARBA00022845"/>
    </source>
</evidence>
<evidence type="ECO:0000313" key="9">
    <source>
        <dbReference type="EMBL" id="OMJ17176.1"/>
    </source>
</evidence>
<evidence type="ECO:0000313" key="8">
    <source>
        <dbReference type="EMBL" id="OMJ13476.1"/>
    </source>
</evidence>
<dbReference type="EMBL" id="LSSN01002118">
    <property type="protein sequence ID" value="OMJ17176.1"/>
    <property type="molecule type" value="Genomic_DNA"/>
</dbReference>
<organism evidence="7 10">
    <name type="scientific">Smittium culicis</name>
    <dbReference type="NCBI Taxonomy" id="133412"/>
    <lineage>
        <taxon>Eukaryota</taxon>
        <taxon>Fungi</taxon>
        <taxon>Fungi incertae sedis</taxon>
        <taxon>Zoopagomycota</taxon>
        <taxon>Kickxellomycotina</taxon>
        <taxon>Harpellomycetes</taxon>
        <taxon>Harpellales</taxon>
        <taxon>Legeriomycetaceae</taxon>
        <taxon>Smittium</taxon>
    </lineage>
</organism>